<keyword evidence="2" id="KW-1185">Reference proteome</keyword>
<dbReference type="EMBL" id="UZAH01006287">
    <property type="protein sequence ID" value="VDO30771.1"/>
    <property type="molecule type" value="Genomic_DNA"/>
</dbReference>
<protein>
    <submittedName>
        <fullName evidence="3">PDZ domain-containing protein</fullName>
    </submittedName>
</protein>
<evidence type="ECO:0000313" key="1">
    <source>
        <dbReference type="EMBL" id="VDO30771.1"/>
    </source>
</evidence>
<reference evidence="1 2" key="1">
    <citation type="submission" date="2018-11" db="EMBL/GenBank/DDBJ databases">
        <authorList>
            <consortium name="Pathogen Informatics"/>
        </authorList>
    </citation>
    <scope>NUCLEOTIDE SEQUENCE [LARGE SCALE GENOMIC DNA]</scope>
</reference>
<reference evidence="3" key="2">
    <citation type="submission" date="2019-09" db="UniProtKB">
        <authorList>
            <consortium name="WormBaseParasite"/>
        </authorList>
    </citation>
    <scope>IDENTIFICATION</scope>
</reference>
<evidence type="ECO:0000313" key="3">
    <source>
        <dbReference type="WBParaSite" id="HPBE_0000308101-mRNA-1"/>
    </source>
</evidence>
<dbReference type="Proteomes" id="UP000050761">
    <property type="component" value="Unassembled WGS sequence"/>
</dbReference>
<gene>
    <name evidence="1" type="ORF">HPBE_LOCUS3082</name>
</gene>
<dbReference type="WBParaSite" id="HPBE_0000308101-mRNA-1">
    <property type="protein sequence ID" value="HPBE_0000308101-mRNA-1"/>
    <property type="gene ID" value="HPBE_0000308101"/>
</dbReference>
<accession>A0A183FA89</accession>
<evidence type="ECO:0000313" key="2">
    <source>
        <dbReference type="Proteomes" id="UP000050761"/>
    </source>
</evidence>
<proteinExistence type="predicted"/>
<dbReference type="AlphaFoldDB" id="A0A183FA89"/>
<name>A0A183FA89_HELPZ</name>
<organism evidence="2 3">
    <name type="scientific">Heligmosomoides polygyrus</name>
    <name type="common">Parasitic roundworm</name>
    <dbReference type="NCBI Taxonomy" id="6339"/>
    <lineage>
        <taxon>Eukaryota</taxon>
        <taxon>Metazoa</taxon>
        <taxon>Ecdysozoa</taxon>
        <taxon>Nematoda</taxon>
        <taxon>Chromadorea</taxon>
        <taxon>Rhabditida</taxon>
        <taxon>Rhabditina</taxon>
        <taxon>Rhabditomorpha</taxon>
        <taxon>Strongyloidea</taxon>
        <taxon>Heligmosomidae</taxon>
        <taxon>Heligmosomoides</taxon>
    </lineage>
</organism>
<accession>A0A3P7U8H1</accession>
<sequence length="69" mass="7135">MSPLRSSDNFLVGLGSGVEVDGNDTKGIEDLGRSGTMLCFLVKNENKPNGGTSLGAGSTVNSTLNCTHY</sequence>